<name>A0A498SWA2_ACAVI</name>
<dbReference type="OrthoDB" id="10069557at2759"/>
<dbReference type="STRING" id="6277.A0A498SWA2"/>
<dbReference type="Proteomes" id="UP000276991">
    <property type="component" value="Unassembled WGS sequence"/>
</dbReference>
<evidence type="ECO:0000313" key="2">
    <source>
        <dbReference type="Proteomes" id="UP000276991"/>
    </source>
</evidence>
<accession>A0A498SWA2</accession>
<proteinExistence type="predicted"/>
<gene>
    <name evidence="1" type="ORF">NAV_LOCUS7877</name>
</gene>
<organism evidence="1 2">
    <name type="scientific">Acanthocheilonema viteae</name>
    <name type="common">Filarial nematode worm</name>
    <name type="synonym">Dipetalonema viteae</name>
    <dbReference type="NCBI Taxonomy" id="6277"/>
    <lineage>
        <taxon>Eukaryota</taxon>
        <taxon>Metazoa</taxon>
        <taxon>Ecdysozoa</taxon>
        <taxon>Nematoda</taxon>
        <taxon>Chromadorea</taxon>
        <taxon>Rhabditida</taxon>
        <taxon>Spirurina</taxon>
        <taxon>Spiruromorpha</taxon>
        <taxon>Filarioidea</taxon>
        <taxon>Onchocercidae</taxon>
        <taxon>Acanthocheilonema</taxon>
    </lineage>
</organism>
<reference evidence="1 2" key="1">
    <citation type="submission" date="2018-08" db="EMBL/GenBank/DDBJ databases">
        <authorList>
            <person name="Laetsch R D."/>
            <person name="Stevens L."/>
            <person name="Kumar S."/>
            <person name="Blaxter L. M."/>
        </authorList>
    </citation>
    <scope>NUCLEOTIDE SEQUENCE [LARGE SCALE GENOMIC DNA]</scope>
</reference>
<sequence>DKTTMTHPGMAIPCILKAYEQEEIASCLSPNDIVKMKLAVNCSQWGFYLTFRKQRLDGVCVVELDEEARMD</sequence>
<protein>
    <submittedName>
        <fullName evidence="1">Uncharacterized protein</fullName>
    </submittedName>
</protein>
<evidence type="ECO:0000313" key="1">
    <source>
        <dbReference type="EMBL" id="VBB33086.1"/>
    </source>
</evidence>
<dbReference type="AlphaFoldDB" id="A0A498SWA2"/>
<keyword evidence="2" id="KW-1185">Reference proteome</keyword>
<feature type="non-terminal residue" evidence="1">
    <location>
        <position position="1"/>
    </location>
</feature>
<dbReference type="EMBL" id="UPTC01002130">
    <property type="protein sequence ID" value="VBB33086.1"/>
    <property type="molecule type" value="Genomic_DNA"/>
</dbReference>